<dbReference type="Proteomes" id="UP000051448">
    <property type="component" value="Unassembled WGS sequence"/>
</dbReference>
<organism evidence="4 5">
    <name type="scientific">Liquorilactobacillus hordei DSM 19519</name>
    <dbReference type="NCBI Taxonomy" id="1423759"/>
    <lineage>
        <taxon>Bacteria</taxon>
        <taxon>Bacillati</taxon>
        <taxon>Bacillota</taxon>
        <taxon>Bacilli</taxon>
        <taxon>Lactobacillales</taxon>
        <taxon>Lactobacillaceae</taxon>
        <taxon>Liquorilactobacillus</taxon>
    </lineage>
</organism>
<dbReference type="EMBL" id="AZDX01000007">
    <property type="protein sequence ID" value="KRL07218.1"/>
    <property type="molecule type" value="Genomic_DNA"/>
</dbReference>
<dbReference type="PROSITE" id="PS51782">
    <property type="entry name" value="LYSM"/>
    <property type="match status" value="1"/>
</dbReference>
<gene>
    <name evidence="4" type="ORF">FC92_GL001994</name>
</gene>
<feature type="compositionally biased region" description="Low complexity" evidence="1">
    <location>
        <begin position="82"/>
        <end position="97"/>
    </location>
</feature>
<dbReference type="SMART" id="SM00257">
    <property type="entry name" value="LysM"/>
    <property type="match status" value="1"/>
</dbReference>
<dbReference type="PATRIC" id="fig|1423759.3.peg.2086"/>
<dbReference type="Pfam" id="PF01476">
    <property type="entry name" value="LysM"/>
    <property type="match status" value="1"/>
</dbReference>
<evidence type="ECO:0000313" key="4">
    <source>
        <dbReference type="EMBL" id="KRL07218.1"/>
    </source>
</evidence>
<keyword evidence="5" id="KW-1185">Reference proteome</keyword>
<dbReference type="PANTHER" id="PTHR33734:SF22">
    <property type="entry name" value="MEMBRANE-BOUND LYTIC MUREIN TRANSGLYCOSYLASE D"/>
    <property type="match status" value="1"/>
</dbReference>
<dbReference type="AlphaFoldDB" id="A0A0R1MPN3"/>
<keyword evidence="2" id="KW-0472">Membrane</keyword>
<name>A0A0R1MPN3_9LACO</name>
<reference evidence="4 5" key="1">
    <citation type="journal article" date="2015" name="Genome Announc.">
        <title>Expanding the biotechnology potential of lactobacilli through comparative genomics of 213 strains and associated genera.</title>
        <authorList>
            <person name="Sun Z."/>
            <person name="Harris H.M."/>
            <person name="McCann A."/>
            <person name="Guo C."/>
            <person name="Argimon S."/>
            <person name="Zhang W."/>
            <person name="Yang X."/>
            <person name="Jeffery I.B."/>
            <person name="Cooney J.C."/>
            <person name="Kagawa T.F."/>
            <person name="Liu W."/>
            <person name="Song Y."/>
            <person name="Salvetti E."/>
            <person name="Wrobel A."/>
            <person name="Rasinkangas P."/>
            <person name="Parkhill J."/>
            <person name="Rea M.C."/>
            <person name="O'Sullivan O."/>
            <person name="Ritari J."/>
            <person name="Douillard F.P."/>
            <person name="Paul Ross R."/>
            <person name="Yang R."/>
            <person name="Briner A.E."/>
            <person name="Felis G.E."/>
            <person name="de Vos W.M."/>
            <person name="Barrangou R."/>
            <person name="Klaenhammer T.R."/>
            <person name="Caufield P.W."/>
            <person name="Cui Y."/>
            <person name="Zhang H."/>
            <person name="O'Toole P.W."/>
        </authorList>
    </citation>
    <scope>NUCLEOTIDE SEQUENCE [LARGE SCALE GENOMIC DNA]</scope>
    <source>
        <strain evidence="4 5">DSM 19519</strain>
    </source>
</reference>
<feature type="compositionally biased region" description="Low complexity" evidence="1">
    <location>
        <begin position="104"/>
        <end position="122"/>
    </location>
</feature>
<dbReference type="PANTHER" id="PTHR33734">
    <property type="entry name" value="LYSM DOMAIN-CONTAINING GPI-ANCHORED PROTEIN 2"/>
    <property type="match status" value="1"/>
</dbReference>
<feature type="transmembrane region" description="Helical" evidence="2">
    <location>
        <begin position="16"/>
        <end position="39"/>
    </location>
</feature>
<feature type="compositionally biased region" description="Low complexity" evidence="1">
    <location>
        <begin position="169"/>
        <end position="183"/>
    </location>
</feature>
<sequence length="183" mass="19453">MEMARKRSHTKTNKKVLWGAITVIIVVVICVLGSTNVFVRNKLTSVFSDNVKSQKVEYKKQQSIAQKKYGTTTKDDSESNEETSASSTTSSTTSSSESNKKKSSTTSSSTETSSSSATSSSTYKSYVVESGDTLSSIANKYGTTVARLMTLNNLRTGTISTGTTLRVPTSTISSGTSSTSSSD</sequence>
<feature type="region of interest" description="Disordered" evidence="1">
    <location>
        <begin position="66"/>
        <end position="122"/>
    </location>
</feature>
<dbReference type="Gene3D" id="3.10.350.10">
    <property type="entry name" value="LysM domain"/>
    <property type="match status" value="1"/>
</dbReference>
<keyword evidence="2" id="KW-1133">Transmembrane helix</keyword>
<feature type="region of interest" description="Disordered" evidence="1">
    <location>
        <begin position="160"/>
        <end position="183"/>
    </location>
</feature>
<dbReference type="CDD" id="cd00118">
    <property type="entry name" value="LysM"/>
    <property type="match status" value="1"/>
</dbReference>
<evidence type="ECO:0000259" key="3">
    <source>
        <dbReference type="PROSITE" id="PS51782"/>
    </source>
</evidence>
<accession>A0A0R1MPN3</accession>
<evidence type="ECO:0000313" key="5">
    <source>
        <dbReference type="Proteomes" id="UP000051448"/>
    </source>
</evidence>
<protein>
    <submittedName>
        <fullName evidence="4">LysM-domain containing protein autolysin</fullName>
    </submittedName>
</protein>
<keyword evidence="2" id="KW-0812">Transmembrane</keyword>
<comment type="caution">
    <text evidence="4">The sequence shown here is derived from an EMBL/GenBank/DDBJ whole genome shotgun (WGS) entry which is preliminary data.</text>
</comment>
<proteinExistence type="predicted"/>
<dbReference type="SUPFAM" id="SSF54106">
    <property type="entry name" value="LysM domain"/>
    <property type="match status" value="1"/>
</dbReference>
<dbReference type="STRING" id="1423759.FC92_GL001994"/>
<evidence type="ECO:0000256" key="2">
    <source>
        <dbReference type="SAM" id="Phobius"/>
    </source>
</evidence>
<dbReference type="InterPro" id="IPR018392">
    <property type="entry name" value="LysM"/>
</dbReference>
<evidence type="ECO:0000256" key="1">
    <source>
        <dbReference type="SAM" id="MobiDB-lite"/>
    </source>
</evidence>
<dbReference type="InterPro" id="IPR036779">
    <property type="entry name" value="LysM_dom_sf"/>
</dbReference>
<feature type="domain" description="LysM" evidence="3">
    <location>
        <begin position="124"/>
        <end position="167"/>
    </location>
</feature>